<gene>
    <name evidence="1" type="ORF">K7X08_035126</name>
</gene>
<evidence type="ECO:0000313" key="1">
    <source>
        <dbReference type="EMBL" id="KAJ8536725.1"/>
    </source>
</evidence>
<evidence type="ECO:0000313" key="2">
    <source>
        <dbReference type="Proteomes" id="UP001152561"/>
    </source>
</evidence>
<sequence length="142" mass="15961">MEFSKEELQSVLIWIKLPGLDFKYWSQRGLSVIGSLVGKPLMVDKHTAMKLGLNFATLLVEVKVGEELPDEVLFRNEKGNVITQKVTYDWRPSICEHCHKYGHNSDSCMKNKKEVKGPVQAPVADPVLVQTQAPDVPLQVTT</sequence>
<dbReference type="OrthoDB" id="1302647at2759"/>
<keyword evidence="2" id="KW-1185">Reference proteome</keyword>
<dbReference type="Proteomes" id="UP001152561">
    <property type="component" value="Unassembled WGS sequence"/>
</dbReference>
<comment type="caution">
    <text evidence="1">The sequence shown here is derived from an EMBL/GenBank/DDBJ whole genome shotgun (WGS) entry which is preliminary data.</text>
</comment>
<name>A0A9Q1LI67_9SOLA</name>
<dbReference type="AlphaFoldDB" id="A0A9Q1LI67"/>
<reference evidence="2" key="1">
    <citation type="journal article" date="2023" name="Proc. Natl. Acad. Sci. U.S.A.">
        <title>Genomic and structural basis for evolution of tropane alkaloid biosynthesis.</title>
        <authorList>
            <person name="Wanga Y.-J."/>
            <person name="Taina T."/>
            <person name="Yua J.-Y."/>
            <person name="Lia J."/>
            <person name="Xua B."/>
            <person name="Chenc J."/>
            <person name="D'Auriad J.C."/>
            <person name="Huanga J.-P."/>
            <person name="Huanga S.-X."/>
        </authorList>
    </citation>
    <scope>NUCLEOTIDE SEQUENCE [LARGE SCALE GENOMIC DNA]</scope>
    <source>
        <strain evidence="2">cv. KIB-2019</strain>
    </source>
</reference>
<dbReference type="EMBL" id="JAJAGQ010000018">
    <property type="protein sequence ID" value="KAJ8536725.1"/>
    <property type="molecule type" value="Genomic_DNA"/>
</dbReference>
<accession>A0A9Q1LI67</accession>
<proteinExistence type="predicted"/>
<organism evidence="1 2">
    <name type="scientific">Anisodus acutangulus</name>
    <dbReference type="NCBI Taxonomy" id="402998"/>
    <lineage>
        <taxon>Eukaryota</taxon>
        <taxon>Viridiplantae</taxon>
        <taxon>Streptophyta</taxon>
        <taxon>Embryophyta</taxon>
        <taxon>Tracheophyta</taxon>
        <taxon>Spermatophyta</taxon>
        <taxon>Magnoliopsida</taxon>
        <taxon>eudicotyledons</taxon>
        <taxon>Gunneridae</taxon>
        <taxon>Pentapetalae</taxon>
        <taxon>asterids</taxon>
        <taxon>lamiids</taxon>
        <taxon>Solanales</taxon>
        <taxon>Solanaceae</taxon>
        <taxon>Solanoideae</taxon>
        <taxon>Hyoscyameae</taxon>
        <taxon>Anisodus</taxon>
    </lineage>
</organism>
<dbReference type="PANTHER" id="PTHR31286">
    <property type="entry name" value="GLYCINE-RICH CELL WALL STRUCTURAL PROTEIN 1.8-LIKE"/>
    <property type="match status" value="1"/>
</dbReference>
<dbReference type="InterPro" id="IPR040256">
    <property type="entry name" value="At4g02000-like"/>
</dbReference>
<dbReference type="PANTHER" id="PTHR31286:SF165">
    <property type="entry name" value="DUF4283 DOMAIN-CONTAINING PROTEIN"/>
    <property type="match status" value="1"/>
</dbReference>
<protein>
    <recommendedName>
        <fullName evidence="3">DUF4283 domain-containing protein</fullName>
    </recommendedName>
</protein>
<evidence type="ECO:0008006" key="3">
    <source>
        <dbReference type="Google" id="ProtNLM"/>
    </source>
</evidence>